<evidence type="ECO:0000313" key="2">
    <source>
        <dbReference type="Proteomes" id="UP001569153"/>
    </source>
</evidence>
<name>A0ABV4M7Y5_9VIBR</name>
<gene>
    <name evidence="1" type="ORF">ACED38_12260</name>
</gene>
<dbReference type="Proteomes" id="UP001569153">
    <property type="component" value="Unassembled WGS sequence"/>
</dbReference>
<dbReference type="EMBL" id="JBGOOT010000009">
    <property type="protein sequence ID" value="MEZ8195649.1"/>
    <property type="molecule type" value="Genomic_DNA"/>
</dbReference>
<accession>A0ABV4M7Y5</accession>
<evidence type="ECO:0000313" key="1">
    <source>
        <dbReference type="EMBL" id="MEZ8195649.1"/>
    </source>
</evidence>
<keyword evidence="2" id="KW-1185">Reference proteome</keyword>
<protein>
    <submittedName>
        <fullName evidence="1">Uncharacterized protein</fullName>
    </submittedName>
</protein>
<sequence length="67" mass="7890">MKKTLIENVRIKTIEAEALKARSFELTMEKKDFVREPDIVHFLLMQFVEGNIEVELNEKGQLKLKND</sequence>
<organism evidence="1 2">
    <name type="scientific">Vibrio cortegadensis</name>
    <dbReference type="NCBI Taxonomy" id="1328770"/>
    <lineage>
        <taxon>Bacteria</taxon>
        <taxon>Pseudomonadati</taxon>
        <taxon>Pseudomonadota</taxon>
        <taxon>Gammaproteobacteria</taxon>
        <taxon>Vibrionales</taxon>
        <taxon>Vibrionaceae</taxon>
        <taxon>Vibrio</taxon>
    </lineage>
</organism>
<proteinExistence type="predicted"/>
<dbReference type="RefSeq" id="WP_371730537.1">
    <property type="nucleotide sequence ID" value="NZ_JBGOOT010000009.1"/>
</dbReference>
<reference evidence="1 2" key="1">
    <citation type="submission" date="2024-06" db="EMBL/GenBank/DDBJ databases">
        <authorList>
            <person name="Steensen K."/>
            <person name="Seneca J."/>
            <person name="Bartlau N."/>
            <person name="Yu A.X."/>
            <person name="Polz M.F."/>
        </authorList>
    </citation>
    <scope>NUCLEOTIDE SEQUENCE [LARGE SCALE GENOMIC DNA]</scope>
    <source>
        <strain evidence="1 2">FF146</strain>
    </source>
</reference>
<comment type="caution">
    <text evidence="1">The sequence shown here is derived from an EMBL/GenBank/DDBJ whole genome shotgun (WGS) entry which is preliminary data.</text>
</comment>